<reference evidence="9" key="1">
    <citation type="submission" date="2018-03" db="EMBL/GenBank/DDBJ databases">
        <title>Cross-interface Injection: A General Nanoliter Liquid Handling Method Applied to Single Cells Genome Amplification Automated Nanoliter Liquid Handling Applied to Single Cell Multiple Displacement Amplification.</title>
        <authorList>
            <person name="Yun J."/>
            <person name="Xu P."/>
            <person name="Xu J."/>
            <person name="Dai X."/>
            <person name="Wang Y."/>
            <person name="Zheng X."/>
            <person name="Cao C."/>
            <person name="Yi Q."/>
            <person name="Zhu Y."/>
            <person name="Wang L."/>
            <person name="Dong Z."/>
            <person name="Huang Y."/>
            <person name="Huang L."/>
            <person name="Du W."/>
        </authorList>
    </citation>
    <scope>NUCLEOTIDE SEQUENCE [LARGE SCALE GENOMIC DNA]</scope>
    <source>
        <strain evidence="9">Z-D3-2</strain>
    </source>
</reference>
<feature type="binding site" evidence="6">
    <location>
        <position position="38"/>
    </location>
    <ligand>
        <name>pyrroloquinoline quinone</name>
        <dbReference type="ChEBI" id="CHEBI:58442"/>
    </ligand>
</feature>
<dbReference type="InterPro" id="IPR011047">
    <property type="entry name" value="Quinoprotein_ADH-like_sf"/>
</dbReference>
<accession>A0A2T4CZ15</accession>
<dbReference type="InterPro" id="IPR018391">
    <property type="entry name" value="PQQ_b-propeller_rpt"/>
</dbReference>
<comment type="caution">
    <text evidence="9">The sequence shown here is derived from an EMBL/GenBank/DDBJ whole genome shotgun (WGS) entry which is preliminary data.</text>
</comment>
<evidence type="ECO:0000256" key="2">
    <source>
        <dbReference type="ARBA" id="ARBA00022723"/>
    </source>
</evidence>
<dbReference type="InterPro" id="IPR002372">
    <property type="entry name" value="PQQ_rpt_dom"/>
</dbReference>
<dbReference type="GO" id="GO:0016020">
    <property type="term" value="C:membrane"/>
    <property type="evidence" value="ECO:0007669"/>
    <property type="project" value="InterPro"/>
</dbReference>
<evidence type="ECO:0000256" key="1">
    <source>
        <dbReference type="ARBA" id="ARBA00008156"/>
    </source>
</evidence>
<evidence type="ECO:0000259" key="8">
    <source>
        <dbReference type="Pfam" id="PF01011"/>
    </source>
</evidence>
<dbReference type="EMBL" id="PYVN01000005">
    <property type="protein sequence ID" value="PTB86762.1"/>
    <property type="molecule type" value="Genomic_DNA"/>
</dbReference>
<keyword evidence="7" id="KW-0106">Calcium</keyword>
<dbReference type="Gene3D" id="2.140.10.10">
    <property type="entry name" value="Quinoprotein alcohol dehydrogenase-like superfamily"/>
    <property type="match status" value="1"/>
</dbReference>
<evidence type="ECO:0000256" key="6">
    <source>
        <dbReference type="PIRSR" id="PIRSR617512-2"/>
    </source>
</evidence>
<feature type="binding site" evidence="7">
    <location>
        <position position="56"/>
    </location>
    <ligand>
        <name>Ca(2+)</name>
        <dbReference type="ChEBI" id="CHEBI:29108"/>
    </ligand>
</feature>
<feature type="binding site" evidence="7">
    <location>
        <position position="140"/>
    </location>
    <ligand>
        <name>Ca(2+)</name>
        <dbReference type="ChEBI" id="CHEBI:29108"/>
    </ligand>
</feature>
<gene>
    <name evidence="9" type="ORF">C9940_00885</name>
</gene>
<keyword evidence="3 6" id="KW-0634">PQQ</keyword>
<dbReference type="InterPro" id="IPR017512">
    <property type="entry name" value="PQQ_MeOH/EtOH_DH"/>
</dbReference>
<evidence type="ECO:0000256" key="3">
    <source>
        <dbReference type="ARBA" id="ARBA00022891"/>
    </source>
</evidence>
<dbReference type="NCBIfam" id="TIGR03075">
    <property type="entry name" value="PQQ_enz_alc_DH"/>
    <property type="match status" value="1"/>
</dbReference>
<feature type="active site" description="Proton acceptor" evidence="5">
    <location>
        <position position="182"/>
    </location>
</feature>
<dbReference type="PANTHER" id="PTHR32303:SF4">
    <property type="entry name" value="QUINOPROTEIN GLUCOSE DEHYDROGENASE"/>
    <property type="match status" value="1"/>
</dbReference>
<organism evidence="9">
    <name type="scientific">Pseudidiomarina aestuarii</name>
    <dbReference type="NCBI Taxonomy" id="624146"/>
    <lineage>
        <taxon>Bacteria</taxon>
        <taxon>Pseudomonadati</taxon>
        <taxon>Pseudomonadota</taxon>
        <taxon>Gammaproteobacteria</taxon>
        <taxon>Alteromonadales</taxon>
        <taxon>Idiomarinaceae</taxon>
        <taxon>Pseudidiomarina</taxon>
    </lineage>
</organism>
<keyword evidence="4" id="KW-0560">Oxidoreductase</keyword>
<name>A0A2T4CZ15_9GAMM</name>
<feature type="domain" description="Pyrrolo-quinoline quinone repeat" evidence="8">
    <location>
        <begin position="3"/>
        <end position="224"/>
    </location>
</feature>
<sequence length="455" mass="49289">GKFIFNTLDGRTIALNANSGEEIWATQLGDIHSGESITMAPLVVKDHVLVGNSGGEFGVRGWLAALNVNDGEVEWKAFHTGPDEDVLIGEDFESFYAMDRGKDLGVSTWPNDAWKTGGGTAWGWISYDPDLDLIYYGTANPGPWNAEQRPGDNKWTAGIFARDPDDGSAKWFYQLTPHDAHDYDGVNEIILLDMKIDGEERKVLVRPERNGFLYVIDRVTGEVISADAYSYTNTANGVNLETGRLRVVESKIPTTGEEISDICPAASGTKDWNPSAYSPKTGLLYIPHQNVCMDWTSHETNYIAGTPYIGAKVIMKPGPGGHRGVLTAWDVLGREAVWEVQEEFPLWSGSLATAGGLIFYGTMDGWFKALDASTGELLWSFKTNSGIIGQPVSFRSPDGQQHIAVMAGVGGWAGAIVSGDLDPRDPTAALGYVGAMTDLKKATKPGGTLYVFALP</sequence>
<dbReference type="GO" id="GO:0016614">
    <property type="term" value="F:oxidoreductase activity, acting on CH-OH group of donors"/>
    <property type="evidence" value="ECO:0007669"/>
    <property type="project" value="InterPro"/>
</dbReference>
<dbReference type="AlphaFoldDB" id="A0A2T4CZ15"/>
<comment type="cofactor">
    <cofactor evidence="6">
        <name>pyrroloquinoline quinone</name>
        <dbReference type="ChEBI" id="CHEBI:58442"/>
    </cofactor>
    <text evidence="6">Binds 1 PQQ group per subunit.</text>
</comment>
<evidence type="ECO:0000313" key="9">
    <source>
        <dbReference type="EMBL" id="PTB86762.1"/>
    </source>
</evidence>
<feature type="non-terminal residue" evidence="9">
    <location>
        <position position="1"/>
    </location>
</feature>
<dbReference type="PANTHER" id="PTHR32303">
    <property type="entry name" value="QUINOPROTEIN ALCOHOL DEHYDROGENASE (CYTOCHROME C)"/>
    <property type="match status" value="1"/>
</dbReference>
<comment type="similarity">
    <text evidence="1">Belongs to the bacterial PQQ dehydrogenase family.</text>
</comment>
<protein>
    <submittedName>
        <fullName evidence="9">PQQ-dependent dehydrogenase, methanol/ethanol family</fullName>
    </submittedName>
</protein>
<feature type="binding site" evidence="7">
    <location>
        <position position="182"/>
    </location>
    <ligand>
        <name>Ca(2+)</name>
        <dbReference type="ChEBI" id="CHEBI:29108"/>
    </ligand>
</feature>
<evidence type="ECO:0000256" key="5">
    <source>
        <dbReference type="PIRSR" id="PIRSR617512-1"/>
    </source>
</evidence>
<comment type="cofactor">
    <cofactor evidence="7">
        <name>Ca(2+)</name>
        <dbReference type="ChEBI" id="CHEBI:29108"/>
    </cofactor>
    <text evidence="7">Binds 1 Ca(2+) ion per subunit.</text>
</comment>
<feature type="binding site" evidence="6">
    <location>
        <position position="120"/>
    </location>
    <ligand>
        <name>pyrroloquinoline quinone</name>
        <dbReference type="ChEBI" id="CHEBI:58442"/>
    </ligand>
</feature>
<evidence type="ECO:0000256" key="7">
    <source>
        <dbReference type="PIRSR" id="PIRSR617512-3"/>
    </source>
</evidence>
<dbReference type="GO" id="GO:0005509">
    <property type="term" value="F:calcium ion binding"/>
    <property type="evidence" value="ECO:0007669"/>
    <property type="project" value="InterPro"/>
</dbReference>
<proteinExistence type="inferred from homology"/>
<feature type="domain" description="Pyrrolo-quinoline quinone repeat" evidence="8">
    <location>
        <begin position="344"/>
        <end position="403"/>
    </location>
</feature>
<keyword evidence="2 7" id="KW-0479">Metal-binding</keyword>
<dbReference type="Pfam" id="PF01011">
    <property type="entry name" value="PQQ"/>
    <property type="match status" value="2"/>
</dbReference>
<dbReference type="SMART" id="SM00564">
    <property type="entry name" value="PQQ"/>
    <property type="match status" value="2"/>
</dbReference>
<evidence type="ECO:0000256" key="4">
    <source>
        <dbReference type="ARBA" id="ARBA00023002"/>
    </source>
</evidence>
<dbReference type="SUPFAM" id="SSF50998">
    <property type="entry name" value="Quinoprotein alcohol dehydrogenase-like"/>
    <property type="match status" value="1"/>
</dbReference>